<evidence type="ECO:0000313" key="1">
    <source>
        <dbReference type="EMBL" id="KAF5920925.1"/>
    </source>
</evidence>
<dbReference type="Proteomes" id="UP000551758">
    <property type="component" value="Unassembled WGS sequence"/>
</dbReference>
<sequence>MSGVTEARRGPAQLPAPRSAVLLGTCVVCPHSIPASLGNWGLGASEKGLCRINTYLAACYRRETMRILWGMHIIDQMTKKLDFLFWGKKERCLKT</sequence>
<organism evidence="1 2">
    <name type="scientific">Diceros bicornis minor</name>
    <name type="common">South-central black rhinoceros</name>
    <dbReference type="NCBI Taxonomy" id="77932"/>
    <lineage>
        <taxon>Eukaryota</taxon>
        <taxon>Metazoa</taxon>
        <taxon>Chordata</taxon>
        <taxon>Craniata</taxon>
        <taxon>Vertebrata</taxon>
        <taxon>Euteleostomi</taxon>
        <taxon>Mammalia</taxon>
        <taxon>Eutheria</taxon>
        <taxon>Laurasiatheria</taxon>
        <taxon>Perissodactyla</taxon>
        <taxon>Rhinocerotidae</taxon>
        <taxon>Diceros</taxon>
    </lineage>
</organism>
<comment type="caution">
    <text evidence="1">The sequence shown here is derived from an EMBL/GenBank/DDBJ whole genome shotgun (WGS) entry which is preliminary data.</text>
</comment>
<accession>A0A7J7EYR0</accession>
<reference evidence="1 2" key="1">
    <citation type="journal article" date="2020" name="Mol. Biol. Evol.">
        <title>Interspecific Gene Flow and the Evolution of Specialization in Black and White Rhinoceros.</title>
        <authorList>
            <person name="Moodley Y."/>
            <person name="Westbury M.V."/>
            <person name="Russo I.M."/>
            <person name="Gopalakrishnan S."/>
            <person name="Rakotoarivelo A."/>
            <person name="Olsen R.A."/>
            <person name="Prost S."/>
            <person name="Tunstall T."/>
            <person name="Ryder O.A."/>
            <person name="Dalen L."/>
            <person name="Bruford M.W."/>
        </authorList>
    </citation>
    <scope>NUCLEOTIDE SEQUENCE [LARGE SCALE GENOMIC DNA]</scope>
    <source>
        <strain evidence="1">SBR-YM</strain>
        <tissue evidence="1">Skin</tissue>
    </source>
</reference>
<keyword evidence="2" id="KW-1185">Reference proteome</keyword>
<proteinExistence type="predicted"/>
<dbReference type="AlphaFoldDB" id="A0A7J7EYR0"/>
<name>A0A7J7EYR0_DICBM</name>
<protein>
    <submittedName>
        <fullName evidence="1">Uncharacterized protein</fullName>
    </submittedName>
</protein>
<evidence type="ECO:0000313" key="2">
    <source>
        <dbReference type="Proteomes" id="UP000551758"/>
    </source>
</evidence>
<gene>
    <name evidence="1" type="ORF">HPG69_007545</name>
</gene>
<dbReference type="EMBL" id="JACDTQ010001872">
    <property type="protein sequence ID" value="KAF5920925.1"/>
    <property type="molecule type" value="Genomic_DNA"/>
</dbReference>